<feature type="transmembrane region" description="Helical" evidence="1">
    <location>
        <begin position="169"/>
        <end position="192"/>
    </location>
</feature>
<dbReference type="AlphaFoldDB" id="A0A3L9MGS0"/>
<keyword evidence="3" id="KW-1185">Reference proteome</keyword>
<dbReference type="RefSeq" id="WP_121934722.1">
    <property type="nucleotide sequence ID" value="NZ_RDOJ01000009.1"/>
</dbReference>
<gene>
    <name evidence="2" type="ORF">EAH69_08255</name>
</gene>
<feature type="transmembrane region" description="Helical" evidence="1">
    <location>
        <begin position="12"/>
        <end position="29"/>
    </location>
</feature>
<feature type="transmembrane region" description="Helical" evidence="1">
    <location>
        <begin position="76"/>
        <end position="95"/>
    </location>
</feature>
<evidence type="ECO:0000313" key="3">
    <source>
        <dbReference type="Proteomes" id="UP000275348"/>
    </source>
</evidence>
<dbReference type="InterPro" id="IPR038770">
    <property type="entry name" value="Na+/solute_symporter_sf"/>
</dbReference>
<feature type="transmembrane region" description="Helical" evidence="1">
    <location>
        <begin position="235"/>
        <end position="256"/>
    </location>
</feature>
<name>A0A3L9MGS0_9FLAO</name>
<keyword evidence="1" id="KW-0472">Membrane</keyword>
<dbReference type="Pfam" id="PF13593">
    <property type="entry name" value="SBF_like"/>
    <property type="match status" value="1"/>
</dbReference>
<dbReference type="PIRSF" id="PIRSF026166">
    <property type="entry name" value="UCP026166"/>
    <property type="match status" value="1"/>
</dbReference>
<dbReference type="GO" id="GO:0005886">
    <property type="term" value="C:plasma membrane"/>
    <property type="evidence" value="ECO:0007669"/>
    <property type="project" value="TreeGrafter"/>
</dbReference>
<accession>A0A3L9MGS0</accession>
<protein>
    <submittedName>
        <fullName evidence="2">Bile acid:sodium symporter</fullName>
    </submittedName>
</protein>
<dbReference type="EMBL" id="RDOJ01000009">
    <property type="protein sequence ID" value="RLZ09769.1"/>
    <property type="molecule type" value="Genomic_DNA"/>
</dbReference>
<reference evidence="2 3" key="1">
    <citation type="submission" date="2018-10" db="EMBL/GenBank/DDBJ databases">
        <authorList>
            <person name="Chen X."/>
        </authorList>
    </citation>
    <scope>NUCLEOTIDE SEQUENCE [LARGE SCALE GENOMIC DNA]</scope>
    <source>
        <strain evidence="2 3">YIM 102668</strain>
    </source>
</reference>
<dbReference type="Gene3D" id="1.20.1530.20">
    <property type="match status" value="1"/>
</dbReference>
<feature type="transmembrane region" description="Helical" evidence="1">
    <location>
        <begin position="135"/>
        <end position="157"/>
    </location>
</feature>
<dbReference type="PANTHER" id="PTHR18640">
    <property type="entry name" value="SOLUTE CARRIER FAMILY 10 MEMBER 7"/>
    <property type="match status" value="1"/>
</dbReference>
<sequence length="325" mass="36927">MLLFKKLIPDPLILYLIIALLLAYLLPELSNIEFVGLGLDNIIDIGVLIVFFFYGLKLKWNEVFNDLLNWKLHVRIQLITFLLFPLLGLLFYPLVILNEEFYVLFLAIFYLCCLPSTVSSSVVMVSLAKGNVTSAIFNASLSGLLGILLTPLWLSLFVKQNGDIDSSSIFLSLILNVVLPVILGAFLQPFLGKLYEKYKKTLSNVDKFTIVLIVYTSFSHTFQDNLFGKVGYSNLIITIIGVITLFFIVFYLIQFLNNRFWKFAKSDFITIQFCGTKKSLVHGSVMGSVMFGSDIGVFLLPIMIYHTFQLLFISYKSTQYAKELE</sequence>
<dbReference type="OrthoDB" id="9792271at2"/>
<dbReference type="PANTHER" id="PTHR18640:SF5">
    <property type="entry name" value="SODIUM_BILE ACID COTRANSPORTER 7"/>
    <property type="match status" value="1"/>
</dbReference>
<evidence type="ECO:0000256" key="1">
    <source>
        <dbReference type="SAM" id="Phobius"/>
    </source>
</evidence>
<keyword evidence="1" id="KW-0812">Transmembrane</keyword>
<dbReference type="Proteomes" id="UP000275348">
    <property type="component" value="Unassembled WGS sequence"/>
</dbReference>
<organism evidence="2 3">
    <name type="scientific">Faecalibacter macacae</name>
    <dbReference type="NCBI Taxonomy" id="1859289"/>
    <lineage>
        <taxon>Bacteria</taxon>
        <taxon>Pseudomonadati</taxon>
        <taxon>Bacteroidota</taxon>
        <taxon>Flavobacteriia</taxon>
        <taxon>Flavobacteriales</taxon>
        <taxon>Weeksellaceae</taxon>
        <taxon>Faecalibacter</taxon>
    </lineage>
</organism>
<evidence type="ECO:0000313" key="2">
    <source>
        <dbReference type="EMBL" id="RLZ09769.1"/>
    </source>
</evidence>
<proteinExistence type="predicted"/>
<feature type="transmembrane region" description="Helical" evidence="1">
    <location>
        <begin position="35"/>
        <end position="56"/>
    </location>
</feature>
<comment type="caution">
    <text evidence="2">The sequence shown here is derived from an EMBL/GenBank/DDBJ whole genome shotgun (WGS) entry which is preliminary data.</text>
</comment>
<keyword evidence="1" id="KW-1133">Transmembrane helix</keyword>
<feature type="transmembrane region" description="Helical" evidence="1">
    <location>
        <begin position="101"/>
        <end position="128"/>
    </location>
</feature>
<dbReference type="InterPro" id="IPR016833">
    <property type="entry name" value="Put_Na-Bile_cotransptr"/>
</dbReference>